<feature type="compositionally biased region" description="Polar residues" evidence="1">
    <location>
        <begin position="34"/>
        <end position="57"/>
    </location>
</feature>
<feature type="compositionally biased region" description="Basic and acidic residues" evidence="1">
    <location>
        <begin position="1"/>
        <end position="11"/>
    </location>
</feature>
<reference evidence="2" key="1">
    <citation type="journal article" date="2019" name="bioRxiv">
        <title>The Genome of the Zebra Mussel, Dreissena polymorpha: A Resource for Invasive Species Research.</title>
        <authorList>
            <person name="McCartney M.A."/>
            <person name="Auch B."/>
            <person name="Kono T."/>
            <person name="Mallez S."/>
            <person name="Zhang Y."/>
            <person name="Obille A."/>
            <person name="Becker A."/>
            <person name="Abrahante J.E."/>
            <person name="Garbe J."/>
            <person name="Badalamenti J.P."/>
            <person name="Herman A."/>
            <person name="Mangelson H."/>
            <person name="Liachko I."/>
            <person name="Sullivan S."/>
            <person name="Sone E.D."/>
            <person name="Koren S."/>
            <person name="Silverstein K.A.T."/>
            <person name="Beckman K.B."/>
            <person name="Gohl D.M."/>
        </authorList>
    </citation>
    <scope>NUCLEOTIDE SEQUENCE</scope>
    <source>
        <strain evidence="2">Duluth1</strain>
        <tissue evidence="2">Whole animal</tissue>
    </source>
</reference>
<feature type="region of interest" description="Disordered" evidence="1">
    <location>
        <begin position="1"/>
        <end position="57"/>
    </location>
</feature>
<evidence type="ECO:0000256" key="1">
    <source>
        <dbReference type="SAM" id="MobiDB-lite"/>
    </source>
</evidence>
<comment type="caution">
    <text evidence="2">The sequence shown here is derived from an EMBL/GenBank/DDBJ whole genome shotgun (WGS) entry which is preliminary data.</text>
</comment>
<accession>A0A9D4RJL2</accession>
<name>A0A9D4RJL2_DREPO</name>
<keyword evidence="3" id="KW-1185">Reference proteome</keyword>
<protein>
    <submittedName>
        <fullName evidence="2">Uncharacterized protein</fullName>
    </submittedName>
</protein>
<dbReference type="EMBL" id="JAIWYP010000002">
    <property type="protein sequence ID" value="KAH3869998.1"/>
    <property type="molecule type" value="Genomic_DNA"/>
</dbReference>
<evidence type="ECO:0000313" key="3">
    <source>
        <dbReference type="Proteomes" id="UP000828390"/>
    </source>
</evidence>
<evidence type="ECO:0000313" key="2">
    <source>
        <dbReference type="EMBL" id="KAH3869998.1"/>
    </source>
</evidence>
<organism evidence="2 3">
    <name type="scientific">Dreissena polymorpha</name>
    <name type="common">Zebra mussel</name>
    <name type="synonym">Mytilus polymorpha</name>
    <dbReference type="NCBI Taxonomy" id="45954"/>
    <lineage>
        <taxon>Eukaryota</taxon>
        <taxon>Metazoa</taxon>
        <taxon>Spiralia</taxon>
        <taxon>Lophotrochozoa</taxon>
        <taxon>Mollusca</taxon>
        <taxon>Bivalvia</taxon>
        <taxon>Autobranchia</taxon>
        <taxon>Heteroconchia</taxon>
        <taxon>Euheterodonta</taxon>
        <taxon>Imparidentia</taxon>
        <taxon>Neoheterodontei</taxon>
        <taxon>Myida</taxon>
        <taxon>Dreissenoidea</taxon>
        <taxon>Dreissenidae</taxon>
        <taxon>Dreissena</taxon>
    </lineage>
</organism>
<reference evidence="2" key="2">
    <citation type="submission" date="2020-11" db="EMBL/GenBank/DDBJ databases">
        <authorList>
            <person name="McCartney M.A."/>
            <person name="Auch B."/>
            <person name="Kono T."/>
            <person name="Mallez S."/>
            <person name="Becker A."/>
            <person name="Gohl D.M."/>
            <person name="Silverstein K.A.T."/>
            <person name="Koren S."/>
            <person name="Bechman K.B."/>
            <person name="Herman A."/>
            <person name="Abrahante J.E."/>
            <person name="Garbe J."/>
        </authorList>
    </citation>
    <scope>NUCLEOTIDE SEQUENCE</scope>
    <source>
        <strain evidence="2">Duluth1</strain>
        <tissue evidence="2">Whole animal</tissue>
    </source>
</reference>
<dbReference type="AlphaFoldDB" id="A0A9D4RJL2"/>
<sequence length="106" mass="11765">MKQDFGPDYGKRKNKTISYTYSGSKPHHPHFKLSSATTTPQLMTSSPNKESTLATSSSPVTTCKVPIKTTSHLFIWSIRCASPRMFRPCVCQRSLSKSSDQGTHVT</sequence>
<proteinExistence type="predicted"/>
<gene>
    <name evidence="2" type="ORF">DPMN_033176</name>
</gene>
<dbReference type="Proteomes" id="UP000828390">
    <property type="component" value="Unassembled WGS sequence"/>
</dbReference>